<dbReference type="InterPro" id="IPR011990">
    <property type="entry name" value="TPR-like_helical_dom_sf"/>
</dbReference>
<evidence type="ECO:0000256" key="5">
    <source>
        <dbReference type="PROSITE-ProRule" id="PRU01091"/>
    </source>
</evidence>
<dbReference type="AlphaFoldDB" id="A0A7K1KX29"/>
<evidence type="ECO:0000256" key="4">
    <source>
        <dbReference type="ARBA" id="ARBA00023163"/>
    </source>
</evidence>
<proteinExistence type="inferred from homology"/>
<dbReference type="InterPro" id="IPR036388">
    <property type="entry name" value="WH-like_DNA-bd_sf"/>
</dbReference>
<dbReference type="Proteomes" id="UP000432015">
    <property type="component" value="Unassembled WGS sequence"/>
</dbReference>
<sequence>MRFEMLGPVRVIDHDGASSLTARKIEILLVVLLARADQVTTTGQLMTEIWGENPPRRATASLHVYVSQLRKFLDRPGRETGPIITRPPGYLLRLGDDELDVHDFQRLVQQGRCAVQQGRPEEAAPAFERALALWRGATLGDLRDGPIIYSYVTWLEELRLECLEMLIDVYLWLGRHREIIGRLYTLTEEHPLHEAFYRQLMLALYRADRQADALGAYRTARERLNRELGLEPCRSLRDLHESILRGDERLLGAPELARAAV</sequence>
<dbReference type="Gene3D" id="1.25.40.10">
    <property type="entry name" value="Tetratricopeptide repeat domain"/>
    <property type="match status" value="1"/>
</dbReference>
<keyword evidence="2" id="KW-0805">Transcription regulation</keyword>
<keyword evidence="3 5" id="KW-0238">DNA-binding</keyword>
<dbReference type="PANTHER" id="PTHR35807">
    <property type="entry name" value="TRANSCRIPTIONAL REGULATOR REDD-RELATED"/>
    <property type="match status" value="1"/>
</dbReference>
<comment type="caution">
    <text evidence="7">The sequence shown here is derived from an EMBL/GenBank/DDBJ whole genome shotgun (WGS) entry which is preliminary data.</text>
</comment>
<organism evidence="7 8">
    <name type="scientific">Actinomadura litoris</name>
    <dbReference type="NCBI Taxonomy" id="2678616"/>
    <lineage>
        <taxon>Bacteria</taxon>
        <taxon>Bacillati</taxon>
        <taxon>Actinomycetota</taxon>
        <taxon>Actinomycetes</taxon>
        <taxon>Streptosporangiales</taxon>
        <taxon>Thermomonosporaceae</taxon>
        <taxon>Actinomadura</taxon>
    </lineage>
</organism>
<dbReference type="SUPFAM" id="SSF48452">
    <property type="entry name" value="TPR-like"/>
    <property type="match status" value="1"/>
</dbReference>
<dbReference type="EMBL" id="WOFH01000003">
    <property type="protein sequence ID" value="MUN36754.1"/>
    <property type="molecule type" value="Genomic_DNA"/>
</dbReference>
<evidence type="ECO:0000259" key="6">
    <source>
        <dbReference type="PROSITE" id="PS51755"/>
    </source>
</evidence>
<gene>
    <name evidence="7" type="ORF">GNZ18_09115</name>
</gene>
<keyword evidence="4" id="KW-0804">Transcription</keyword>
<dbReference type="GO" id="GO:0006355">
    <property type="term" value="P:regulation of DNA-templated transcription"/>
    <property type="evidence" value="ECO:0007669"/>
    <property type="project" value="InterPro"/>
</dbReference>
<evidence type="ECO:0000256" key="1">
    <source>
        <dbReference type="ARBA" id="ARBA00005820"/>
    </source>
</evidence>
<dbReference type="GO" id="GO:0003677">
    <property type="term" value="F:DNA binding"/>
    <property type="evidence" value="ECO:0007669"/>
    <property type="project" value="UniProtKB-UniRule"/>
</dbReference>
<reference evidence="7 8" key="1">
    <citation type="submission" date="2019-11" db="EMBL/GenBank/DDBJ databases">
        <authorList>
            <person name="Cao P."/>
        </authorList>
    </citation>
    <scope>NUCLEOTIDE SEQUENCE [LARGE SCALE GENOMIC DNA]</scope>
    <source>
        <strain evidence="7 8">NEAU-AAG5</strain>
    </source>
</reference>
<dbReference type="PANTHER" id="PTHR35807:SF1">
    <property type="entry name" value="TRANSCRIPTIONAL REGULATOR REDD"/>
    <property type="match status" value="1"/>
</dbReference>
<dbReference type="Gene3D" id="1.10.10.10">
    <property type="entry name" value="Winged helix-like DNA-binding domain superfamily/Winged helix DNA-binding domain"/>
    <property type="match status" value="1"/>
</dbReference>
<dbReference type="InterPro" id="IPR051677">
    <property type="entry name" value="AfsR-DnrI-RedD_regulator"/>
</dbReference>
<protein>
    <submittedName>
        <fullName evidence="7">Activator protein</fullName>
    </submittedName>
</protein>
<feature type="DNA-binding region" description="OmpR/PhoB-type" evidence="5">
    <location>
        <begin position="1"/>
        <end position="94"/>
    </location>
</feature>
<evidence type="ECO:0000313" key="7">
    <source>
        <dbReference type="EMBL" id="MUN36754.1"/>
    </source>
</evidence>
<dbReference type="Pfam" id="PF00486">
    <property type="entry name" value="Trans_reg_C"/>
    <property type="match status" value="1"/>
</dbReference>
<dbReference type="SUPFAM" id="SSF46894">
    <property type="entry name" value="C-terminal effector domain of the bipartite response regulators"/>
    <property type="match status" value="1"/>
</dbReference>
<dbReference type="RefSeq" id="WP_156215818.1">
    <property type="nucleotide sequence ID" value="NZ_WOFH01000003.1"/>
</dbReference>
<dbReference type="SMART" id="SM00862">
    <property type="entry name" value="Trans_reg_C"/>
    <property type="match status" value="1"/>
</dbReference>
<comment type="similarity">
    <text evidence="1">Belongs to the AfsR/DnrI/RedD regulatory family.</text>
</comment>
<evidence type="ECO:0000256" key="2">
    <source>
        <dbReference type="ARBA" id="ARBA00023015"/>
    </source>
</evidence>
<dbReference type="GO" id="GO:0000160">
    <property type="term" value="P:phosphorelay signal transduction system"/>
    <property type="evidence" value="ECO:0007669"/>
    <property type="project" value="InterPro"/>
</dbReference>
<feature type="domain" description="OmpR/PhoB-type" evidence="6">
    <location>
        <begin position="1"/>
        <end position="94"/>
    </location>
</feature>
<dbReference type="InterPro" id="IPR005158">
    <property type="entry name" value="BTAD"/>
</dbReference>
<name>A0A7K1KX29_9ACTN</name>
<evidence type="ECO:0000256" key="3">
    <source>
        <dbReference type="ARBA" id="ARBA00023125"/>
    </source>
</evidence>
<dbReference type="InterPro" id="IPR016032">
    <property type="entry name" value="Sig_transdc_resp-reg_C-effctor"/>
</dbReference>
<dbReference type="CDD" id="cd15831">
    <property type="entry name" value="BTAD"/>
    <property type="match status" value="1"/>
</dbReference>
<accession>A0A7K1KX29</accession>
<keyword evidence="8" id="KW-1185">Reference proteome</keyword>
<dbReference type="PROSITE" id="PS51755">
    <property type="entry name" value="OMPR_PHOB"/>
    <property type="match status" value="1"/>
</dbReference>
<dbReference type="Pfam" id="PF03704">
    <property type="entry name" value="BTAD"/>
    <property type="match status" value="1"/>
</dbReference>
<evidence type="ECO:0000313" key="8">
    <source>
        <dbReference type="Proteomes" id="UP000432015"/>
    </source>
</evidence>
<dbReference type="SMART" id="SM01043">
    <property type="entry name" value="BTAD"/>
    <property type="match status" value="1"/>
</dbReference>
<dbReference type="InterPro" id="IPR001867">
    <property type="entry name" value="OmpR/PhoB-type_DNA-bd"/>
</dbReference>